<dbReference type="InterPro" id="IPR008928">
    <property type="entry name" value="6-hairpin_glycosidase_sf"/>
</dbReference>
<dbReference type="SUPFAM" id="SSF48208">
    <property type="entry name" value="Six-hairpin glycosidases"/>
    <property type="match status" value="1"/>
</dbReference>
<dbReference type="PIRSF" id="PIRSF028846">
    <property type="entry name" value="UCP028846"/>
    <property type="match status" value="1"/>
</dbReference>
<name>A0AAN6YAX8_9PEZI</name>
<dbReference type="GO" id="GO:0005975">
    <property type="term" value="P:carbohydrate metabolic process"/>
    <property type="evidence" value="ECO:0007669"/>
    <property type="project" value="InterPro"/>
</dbReference>
<dbReference type="PANTHER" id="PTHR31047">
    <property type="entry name" value="MEIOTICALLY UP-REGULATED GENE 157 PROTEIN"/>
    <property type="match status" value="1"/>
</dbReference>
<keyword evidence="3" id="KW-1185">Reference proteome</keyword>
<evidence type="ECO:0000313" key="3">
    <source>
        <dbReference type="Proteomes" id="UP001301769"/>
    </source>
</evidence>
<feature type="chain" id="PRO_5042847651" description="Glycoside hydrolase family 125 protein" evidence="1">
    <location>
        <begin position="19"/>
        <end position="534"/>
    </location>
</feature>
<sequence>MNNISLLIALGVLANSQSTSCPDYLAYSQQRNAPFSSGKYSLPYQRPAPACRTFNSPSIESTIHNMSSVISDPDLYRLFENTLPNTLDTAIKWHGVSATDSAQELTFIITGDINAMWLRDSSNQLLSYLPFLQPDDSKASLASLYRGVINLQARYLLTSPYCNSFQPPPESGLPPSNNSAAVSDTVTPAYSPAQIFECKYEIDSLASFLQVSSAYHSATKDTDFFKRYQWVDALKTVISTAKSMTTPTYDAQGRVLDSPYKFTRQTTRTTETLANDGLGHPVARDTGLVRSAFRPSDDSCSLQLFIPGNMMFASYLGPVMGILKTIGGHDDFVKEIADLEGSVRKGIENFGVAKVPKLTSNSSSSTLDRQTETEEIYAYEVDGYGSAIIMDDANIPSLLAAPLFGYMDRNDEKYLGTRRHILSNTNSNSGGGNPYFMAGPVLSAVGGPHAGPGMAWPMASIVRILTSDDDDEILGQLRQILASTDGKGLIHESVNSWDEKSWTRPWFSWANGLFGQMILDLADRKPHILKQSFQ</sequence>
<keyword evidence="1" id="KW-0732">Signal</keyword>
<reference evidence="2" key="2">
    <citation type="submission" date="2023-05" db="EMBL/GenBank/DDBJ databases">
        <authorList>
            <consortium name="Lawrence Berkeley National Laboratory"/>
            <person name="Steindorff A."/>
            <person name="Hensen N."/>
            <person name="Bonometti L."/>
            <person name="Westerberg I."/>
            <person name="Brannstrom I.O."/>
            <person name="Guillou S."/>
            <person name="Cros-Aarteil S."/>
            <person name="Calhoun S."/>
            <person name="Haridas S."/>
            <person name="Kuo A."/>
            <person name="Mondo S."/>
            <person name="Pangilinan J."/>
            <person name="Riley R."/>
            <person name="Labutti K."/>
            <person name="Andreopoulos B."/>
            <person name="Lipzen A."/>
            <person name="Chen C."/>
            <person name="Yanf M."/>
            <person name="Daum C."/>
            <person name="Ng V."/>
            <person name="Clum A."/>
            <person name="Ohm R."/>
            <person name="Martin F."/>
            <person name="Silar P."/>
            <person name="Natvig D."/>
            <person name="Lalanne C."/>
            <person name="Gautier V."/>
            <person name="Ament-Velasquez S.L."/>
            <person name="Kruys A."/>
            <person name="Hutchinson M.I."/>
            <person name="Powell A.J."/>
            <person name="Barry K."/>
            <person name="Miller A.N."/>
            <person name="Grigoriev I.V."/>
            <person name="Debuchy R."/>
            <person name="Gladieux P."/>
            <person name="Thoren M.H."/>
            <person name="Johannesson H."/>
        </authorList>
    </citation>
    <scope>NUCLEOTIDE SEQUENCE</scope>
    <source>
        <strain evidence="2">PSN293</strain>
    </source>
</reference>
<evidence type="ECO:0000256" key="1">
    <source>
        <dbReference type="SAM" id="SignalP"/>
    </source>
</evidence>
<evidence type="ECO:0000313" key="2">
    <source>
        <dbReference type="EMBL" id="KAK4214606.1"/>
    </source>
</evidence>
<dbReference type="GO" id="GO:0003824">
    <property type="term" value="F:catalytic activity"/>
    <property type="evidence" value="ECO:0007669"/>
    <property type="project" value="UniProtKB-ARBA"/>
</dbReference>
<comment type="caution">
    <text evidence="2">The sequence shown here is derived from an EMBL/GenBank/DDBJ whole genome shotgun (WGS) entry which is preliminary data.</text>
</comment>
<organism evidence="2 3">
    <name type="scientific">Rhypophila decipiens</name>
    <dbReference type="NCBI Taxonomy" id="261697"/>
    <lineage>
        <taxon>Eukaryota</taxon>
        <taxon>Fungi</taxon>
        <taxon>Dikarya</taxon>
        <taxon>Ascomycota</taxon>
        <taxon>Pezizomycotina</taxon>
        <taxon>Sordariomycetes</taxon>
        <taxon>Sordariomycetidae</taxon>
        <taxon>Sordariales</taxon>
        <taxon>Naviculisporaceae</taxon>
        <taxon>Rhypophila</taxon>
    </lineage>
</organism>
<dbReference type="Pfam" id="PF06824">
    <property type="entry name" value="Glyco_hydro_125"/>
    <property type="match status" value="1"/>
</dbReference>
<dbReference type="EMBL" id="MU858091">
    <property type="protein sequence ID" value="KAK4214606.1"/>
    <property type="molecule type" value="Genomic_DNA"/>
</dbReference>
<reference evidence="2" key="1">
    <citation type="journal article" date="2023" name="Mol. Phylogenet. Evol.">
        <title>Genome-scale phylogeny and comparative genomics of the fungal order Sordariales.</title>
        <authorList>
            <person name="Hensen N."/>
            <person name="Bonometti L."/>
            <person name="Westerberg I."/>
            <person name="Brannstrom I.O."/>
            <person name="Guillou S."/>
            <person name="Cros-Aarteil S."/>
            <person name="Calhoun S."/>
            <person name="Haridas S."/>
            <person name="Kuo A."/>
            <person name="Mondo S."/>
            <person name="Pangilinan J."/>
            <person name="Riley R."/>
            <person name="LaButti K."/>
            <person name="Andreopoulos B."/>
            <person name="Lipzen A."/>
            <person name="Chen C."/>
            <person name="Yan M."/>
            <person name="Daum C."/>
            <person name="Ng V."/>
            <person name="Clum A."/>
            <person name="Steindorff A."/>
            <person name="Ohm R.A."/>
            <person name="Martin F."/>
            <person name="Silar P."/>
            <person name="Natvig D.O."/>
            <person name="Lalanne C."/>
            <person name="Gautier V."/>
            <person name="Ament-Velasquez S.L."/>
            <person name="Kruys A."/>
            <person name="Hutchinson M.I."/>
            <person name="Powell A.J."/>
            <person name="Barry K."/>
            <person name="Miller A.N."/>
            <person name="Grigoriev I.V."/>
            <person name="Debuchy R."/>
            <person name="Gladieux P."/>
            <person name="Hiltunen Thoren M."/>
            <person name="Johannesson H."/>
        </authorList>
    </citation>
    <scope>NUCLEOTIDE SEQUENCE</scope>
    <source>
        <strain evidence="2">PSN293</strain>
    </source>
</reference>
<feature type="signal peptide" evidence="1">
    <location>
        <begin position="1"/>
        <end position="18"/>
    </location>
</feature>
<accession>A0AAN6YAX8</accession>
<proteinExistence type="predicted"/>
<gene>
    <name evidence="2" type="ORF">QBC37DRAFT_283551</name>
</gene>
<dbReference type="InterPro" id="IPR012341">
    <property type="entry name" value="6hp_glycosidase-like_sf"/>
</dbReference>
<dbReference type="PANTHER" id="PTHR31047:SF1">
    <property type="entry name" value="DUF1237 DOMAIN-CONTAINING PROTEIN"/>
    <property type="match status" value="1"/>
</dbReference>
<evidence type="ECO:0008006" key="4">
    <source>
        <dbReference type="Google" id="ProtNLM"/>
    </source>
</evidence>
<dbReference type="AlphaFoldDB" id="A0AAN6YAX8"/>
<protein>
    <recommendedName>
        <fullName evidence="4">Glycoside hydrolase family 125 protein</fullName>
    </recommendedName>
</protein>
<dbReference type="Proteomes" id="UP001301769">
    <property type="component" value="Unassembled WGS sequence"/>
</dbReference>
<dbReference type="InterPro" id="IPR008313">
    <property type="entry name" value="GH125"/>
</dbReference>
<dbReference type="SMART" id="SM01149">
    <property type="entry name" value="DUF1237"/>
    <property type="match status" value="1"/>
</dbReference>
<dbReference type="Gene3D" id="1.50.10.10">
    <property type="match status" value="1"/>
</dbReference>